<dbReference type="Proteomes" id="UP001168552">
    <property type="component" value="Unassembled WGS sequence"/>
</dbReference>
<name>A0ABT8F0W1_9BACT</name>
<accession>A0ABT8F0W1</accession>
<comment type="caution">
    <text evidence="1">The sequence shown here is derived from an EMBL/GenBank/DDBJ whole genome shotgun (WGS) entry which is preliminary data.</text>
</comment>
<protein>
    <submittedName>
        <fullName evidence="1">Uncharacterized protein</fullName>
    </submittedName>
</protein>
<dbReference type="EMBL" id="JAUHJS010000001">
    <property type="protein sequence ID" value="MDN4163871.1"/>
    <property type="molecule type" value="Genomic_DNA"/>
</dbReference>
<evidence type="ECO:0000313" key="1">
    <source>
        <dbReference type="EMBL" id="MDN4163871.1"/>
    </source>
</evidence>
<gene>
    <name evidence="1" type="ORF">QWY31_00080</name>
</gene>
<organism evidence="1 2">
    <name type="scientific">Shiella aurantiaca</name>
    <dbReference type="NCBI Taxonomy" id="3058365"/>
    <lineage>
        <taxon>Bacteria</taxon>
        <taxon>Pseudomonadati</taxon>
        <taxon>Bacteroidota</taxon>
        <taxon>Cytophagia</taxon>
        <taxon>Cytophagales</taxon>
        <taxon>Shiellaceae</taxon>
        <taxon>Shiella</taxon>
    </lineage>
</organism>
<evidence type="ECO:0000313" key="2">
    <source>
        <dbReference type="Proteomes" id="UP001168552"/>
    </source>
</evidence>
<sequence>MTIRYLALLFGLLLFNCALVVAGAVKNKKELAIHRIQPKTYQWTVHDAAIPQRAIQKQKNAHASHFALEAYRVFPSEMHAVSSLADVRDALDFSPPDPVDSIRYFINRANSLFHKVKDDNRFTDIINAQVARDLPIGIRKEIGGIEYIIIIDKIYFERDGAYIDAFMSLEVPNSVNRLTFMGKRIKFSQTAGIEGVATVYLLDDYVVKFNNQSLIRFKKADMASGTVAKWDCFGFKELTIDAEIEFSRDWIRPVDGQGEELSTGRVIASFASTITDWNNLIAEVNIPDFKLSSLQSASFRVERAVFDFSDLQNASTMSFPASYPSDYHAGGANAKLWRGVFLERLSVRLASQFDAKEGGEPTIIQASNVLLDNTGFSGLIQAREVLSIDKGDASGWAFSVDSLSIHLVSNQLVEANFKGAIEVPIAKEQKNFSYSAIIDPENHYYFTIATDESIETNLWAAELTLYESSTLEIGVIDKKFKPRATLHGQMTIDAPLAEGSETKLSLAQIDFEHLQISTEAPYITVGAFAVGSESAQQKLAAFPISISEVGISRSNNVYSLDLRIHVNLSKSEDSGFSAETSVSARASYDPNRQRKLQLEEILINEAIVDVDNGAFALRGSIFIYRDDPTYGKGFQGSIEATFTPGLTVEANAIFGNTGTYRYWYVDALAGFETGIVIFPGFAIYGFGGGAYYHMRQAGFDTSNKTYIGKTTSGIVYEPHEETHLGLKASVNIGTHPSDMAFNGSATFEISFTQSGGIQQASFLGEAFMMTPALDKSIGDLKEKCKALSENLETDESKPLDAANGASIYARLYVLFDNANNTLHGNMDVYVNVAGGAMKGIGENGRAGNMVMHFSPSVWYVYIGNPDDRVGLNMLGLFETGSYMMVGNSIPGSPSPPDKVGAILGRDDLNAMRDLNALGNGAGFAFGSYMAINTGDLNFLMFYAKFAAEVGFDIMLKNYGEGTRCAGSDSPIGINGWYASGQAYAYLEGKIGIRVDLKFYKGSYDILDIGAAALLQAQLPNPVWMRGIVGGSYNILNGLVKGKCDFEVEIGQKCTIVSGSPLGGIAIIAQVTPSQGESEVNVFNKPQAIFNYPVDEVFEFVDLEDTPRAFRIKLEKMQVLNGSAAVLGDLEWSPEKDVVAFRSFEVLPPEKQLKVRAVVSFQEKVNGAWQSVKTTNGAVLYESKEATFTTGPAPDYIPEENVVVQYPLKGQANFYKNEYATGYLQLETGQKYLFEPSAEWKQRVRFTSTNNKVQEVSPSYRESDRKVLFPIPAGLVNGKSYTLQIINVPANKQGAVNANVDSVITKEVDTELIDLEIKTQNAEEALVILEEKQLYKSYFRSSTYSTFRQKYEAITKYSTIKEPIVLRVNKDAQGRVIGFEYLEGVHELLTGMSFTEGFDAYELKGLLEIRDNLANEWFTTYINPLVYAGYPVRNFTIDWRNPNALGIPPAKAIVIANTEAIPAIQEDNLSSYGAPANGTAYLRYQLPLTMFKDYGNMQQKAVNYLATVGYLDWAHRIVFTPFTPVLRGTYTISLRYKLPGNMGYGASSVNQTLNVQ</sequence>
<dbReference type="RefSeq" id="WP_320002399.1">
    <property type="nucleotide sequence ID" value="NZ_JAUHJS010000001.1"/>
</dbReference>
<keyword evidence="2" id="KW-1185">Reference proteome</keyword>
<reference evidence="1" key="1">
    <citation type="submission" date="2023-06" db="EMBL/GenBank/DDBJ databases">
        <title>Cytophagales bacterium Strain LB-30, isolated from soil.</title>
        <authorList>
            <person name="Liu B."/>
        </authorList>
    </citation>
    <scope>NUCLEOTIDE SEQUENCE</scope>
    <source>
        <strain evidence="1">LB-30</strain>
    </source>
</reference>
<proteinExistence type="predicted"/>